<dbReference type="CDD" id="cd00112">
    <property type="entry name" value="LDLa"/>
    <property type="match status" value="1"/>
</dbReference>
<feature type="compositionally biased region" description="Low complexity" evidence="13">
    <location>
        <begin position="2003"/>
        <end position="2024"/>
    </location>
</feature>
<dbReference type="SMART" id="SM00032">
    <property type="entry name" value="CCP"/>
    <property type="match status" value="2"/>
</dbReference>
<feature type="disulfide bond" evidence="11">
    <location>
        <begin position="3442"/>
        <end position="3457"/>
    </location>
</feature>
<evidence type="ECO:0000256" key="9">
    <source>
        <dbReference type="ARBA" id="ARBA00023180"/>
    </source>
</evidence>
<dbReference type="PANTHER" id="PTHR11339:SF393">
    <property type="entry name" value="VWFD DOMAIN-CONTAINING PROTEIN"/>
    <property type="match status" value="1"/>
</dbReference>
<dbReference type="SUPFAM" id="SSF57603">
    <property type="entry name" value="FnI-like domain"/>
    <property type="match status" value="1"/>
</dbReference>
<feature type="signal peptide" evidence="14">
    <location>
        <begin position="1"/>
        <end position="25"/>
    </location>
</feature>
<feature type="domain" description="F5/8 type C" evidence="16">
    <location>
        <begin position="2587"/>
        <end position="2734"/>
    </location>
</feature>
<evidence type="ECO:0000313" key="21">
    <source>
        <dbReference type="Proteomes" id="UP000695022"/>
    </source>
</evidence>
<dbReference type="InterPro" id="IPR000421">
    <property type="entry name" value="FA58C"/>
</dbReference>
<evidence type="ECO:0000256" key="8">
    <source>
        <dbReference type="ARBA" id="ARBA00023157"/>
    </source>
</evidence>
<feature type="domain" description="VWFD" evidence="20">
    <location>
        <begin position="245"/>
        <end position="422"/>
    </location>
</feature>
<evidence type="ECO:0000259" key="20">
    <source>
        <dbReference type="PROSITE" id="PS51233"/>
    </source>
</evidence>
<dbReference type="PROSITE" id="PS50825">
    <property type="entry name" value="HYR"/>
    <property type="match status" value="1"/>
</dbReference>
<dbReference type="Pfam" id="PF01826">
    <property type="entry name" value="TIL"/>
    <property type="match status" value="5"/>
</dbReference>
<dbReference type="Gene3D" id="2.60.120.260">
    <property type="entry name" value="Galactose-binding domain-like"/>
    <property type="match status" value="7"/>
</dbReference>
<feature type="domain" description="F5/8 type C" evidence="16">
    <location>
        <begin position="2401"/>
        <end position="2548"/>
    </location>
</feature>
<feature type="region of interest" description="Disordered" evidence="13">
    <location>
        <begin position="2003"/>
        <end position="2070"/>
    </location>
</feature>
<dbReference type="SMART" id="SM00832">
    <property type="entry name" value="C8"/>
    <property type="match status" value="5"/>
</dbReference>
<feature type="domain" description="F5/8 type C" evidence="16">
    <location>
        <begin position="2032"/>
        <end position="2179"/>
    </location>
</feature>
<dbReference type="SMART" id="SM00214">
    <property type="entry name" value="VWC"/>
    <property type="match status" value="3"/>
</dbReference>
<dbReference type="PROSITE" id="PS50022">
    <property type="entry name" value="FA58C_3"/>
    <property type="match status" value="7"/>
</dbReference>
<dbReference type="SMART" id="SM00041">
    <property type="entry name" value="CT"/>
    <property type="match status" value="1"/>
</dbReference>
<evidence type="ECO:0000256" key="6">
    <source>
        <dbReference type="ARBA" id="ARBA00022889"/>
    </source>
</evidence>
<keyword evidence="7" id="KW-0186">Copper</keyword>
<feature type="domain" description="Sushi" evidence="19">
    <location>
        <begin position="156"/>
        <end position="223"/>
    </location>
</feature>
<sequence length="4749" mass="528991">MALTITGTWLCQALVCFSVISSGYGASDYMSQFSQYDGEQGDYPVGQGDYQSDYGHPGGMDILGNICEFPITPKNSRIECSTTGDNVKKRCKATCHDGYHFPTGETQLVSECNSYIGRWEPVSSFPDCEAVCDIDCLNDGKCQHNQCVCPAKFRGDRCQYPTSNCGTKTLGFIGHISCTHTQRESSCKVSCPQGYQFETPVTKTYVCDLEGTWNPPSVPRCLPTDSFLTSANDIVLGEAPSRYVGTCSSWGQTHYRTFDGRNFSFRGQCTYALAKDCVDSSFSIHVANDDNCSDTHRCKRIVKVYAAGIEVILQNNPITGFPGAYVNGKNIAIPVTVNGLLLEKTGGLIIMESDFGFRLRWDTKEAVFIDVTSALAHKTCGLCGVFDENRANDFTTIEGRVAASPLDFATSWKMNPAEDQCPNTENVENECSSVVARGDMSIALNAGTSCNRLRSTEYAACHDVLDPTFYIESCQRDTCKCGMERDDCFCFSFEAYFRECFRMNPSLAFTWRKTDLCPMDCSAGMEYNSCGTSCPRSCRGQVYDCEDDHCVEGCHCPSGSVLLDGRCVRQVECPCFYQGTDYPSGSTIDQDCNRCECAGGRWLCTAKKCEARCSVVGAHFTTFDGTKYSFRGSCTYYLIHNDTFSVELANPACEIGDISCVRHLTVRYNGNIIKLGDNRMVTVNGESVTQFPFQSLGSYVSATSSFTKVDLGVGLSILWDGRSIVYIDATENLIDQVAGLCGTFNFKNIDDFTTPEGHLEADAEAFATRWQKTSDCQVHEVLPSRDACDLYEQRRALADSTCSVLKSELFSACHRIVDVTDYFIDCRQDICRSKDQLKESLCPILALYASACANRGVILKWRNHVDTCALQCTGGQEYSECTSDCTATCSNIASNAVCSRHCVEGCECPEGEALDVNGHCIPIMTCPCTHSGKEYPAGADIDIQGSLCTCQAAQWRCANVGDSQVEDTSGTSSNLLRCGDFMEFTKCISNCPVTCRAYANAPECSTVVCRDGCQCIKGYVLDGDVCVRPSNCKCMHGGATYNRDDQIKIDCNSCVCQAGGVWSCTEQECYGVCHVYGESHYRSYDQKEFRMQGECTYVMAKSADGVAAEQAFRVTVENIECGSGGTTCSRTVIIQLGGKKVVLQRDRPVVAFRDDIVTVKEVGLYVIVQSNIGVSVEWDKGTSVYVRLSPRWKTRVNGLCGNYNGNAQDDFTTPAGGPPLALATEFADSWRVYEHCLPSKAIEDTCRLFPHRKAWAQRRCGVIASEVFSDCHSLVPPESYMDRCVFDSCACDTGGDCECLCTAIAAYARACSVAGLPIKWRTQELCRRRLFCQNRKIKCIGNPCTTTQATTTRTTTEPPVSTVIVTPDNSISECGWSQWSNTHRRTTIPTGGDVERIDEILASQPDYCPNGEIIDIACRITNTGIYANVSGQVVTCNLDEGLACKNSDQKFGKPCYDFEAQVFCDCNPRTTTKPPTTTKKVPGWTTIDTSGITCTPGWTAWLNFSSPYTKPGFQEREGVEEIRKHFKFCSEDEVEIVQCRDAVTKLNYLDTDDIGVTCEKNGVSCLNLQQQDGLCSDYEIRFFCKCSTDTCESPLNIASQFATDTTLSSSSLKRRSQLSYIEVNNTKGAWSPAVDDRQQWIQVSFENVMTIKGILVQGSPVADEWVTKYLVQFSVDGSNFQYVSVSGVAPQIFEANFDRDTIVTNTFLLDIGAAHIRIVPVEWNGGISMRAELIGCNNNNDMTTLRPPVTVTTELEKEPTSTLSPECVDGWTQWMDSDTPFDNQPFERQIGVGDNELISQLRLEYAFCELPIDVECRTRDDQVPSDLTREQVTCDADTGFSCLNNQQYDNECENYEVRFFCQCNPPLTRPSTTLSPTTTTSGSNIVSCLKHGWSEWMNSNDAEVHPLGDIEDINKLRQQFPLCQVENMEDIQCRVAGTKISHLVSGYNVRCDVLLGLRCINEEQVFGPRCPDFEISVYCNCLETTLVTRETLTTTEGTSTLTKTTYSTQTRRTTQSTVTSQTTTANTPPLTCASSMNVRDDGEIRDDQITASTSKKNYPPHLGRLDGRTGWRPRVKDDQQYIEVRFDQRTMITGVETQGHATFDEWVTGYQVSYSVTGLEPFIYYRESADLTPKVFSANDDQNTGVTNWFNREIAVRAVRLHPLTWKKGIGLRMELYGCIVATPGTTTARPISTLTTRRTLRPQRTTATTERPSVCELPMNINDTTVVRDNQMLASTEEDLYPAYDGRLNSPSGWVPRIHNSNQYIEVRLNEPTEISGVVTQGHKELPYWVTNYRVSYSVDGRDTSYYSDSPDGNPKVFTANTDQETPVTNLFTRDILIRVLRIHPVTWKDAIGMRFELVGCNPLEANIIYSTNRPVETATTRRTFRPKTTTAATERPSVCEYPMNIDDNAVVRDNQIIATTEEALNPAYDGRLNSPSGWVPRIQDVNQYIEVRLPEPTEISGVVTQGHNERPYWVTNYRVSYSVDGRAPFTYYSDSPDGNPTVFTANTDQDTPVTNLFTRDIPIRVVRIHPVTWNDGIGMRFELLGCYPLEVSTVYTTSPPVETVTTRRTFRPRSTTATTERPTVCEYPMNIDDNAVVRDNQIIATTEEALNPAYDGRLNSLSGWVPRIQDVNQYIEVRLHEPTEISGVVTQGHNERPYWVTNYRVSYSVDGRAPFTYYSDSPDGNPTVFTANTDQDTPVTNLFTRDIPIRVLRIHPVTWNNGIGMRFELLGCYPLEVSTVYTTSRPVETVTTRRTFRPRTTTATTERPLVCEQPMNIDDNAVVKDNQIIATTEEALNPAYEGRLNSLSGWVPRKQDLKQYIEVRLREPTEISGVVTQGHNELPYWVTNYRVSYSVDGREPFTYYSDSPDQNPKVFTANTDQHTPVTNMFTRDIPIRVLRIHPVDWFNEISLRFELLGCQPLVASTIFTTRTPTSTVTTRRTARPRTTTAAVCPPGLVYDECPYRCNQRCHYFYQTSEECRQYGSTECVPGCVPDCQPPNVWRDEQTCVASKECTCRMLDGSVAAPGKVWFDGVCEECRCWNNTLECYTRKQCHNVTVEPQIKCNDTLITLDTKTTSTSSQEEIGFTHSDNGEGVQWIAEIDDTRQYLIIELEAEDSIRSLITQGRPYESIAFSGGQVTSFYLMHSTDGSNWEEYMENGRPKLFEADTKHPDIPVTHTLMSSRGEFLIAKYLMIRPATWNNHIAIRAYVIGCYEAIATTVTTPVTESTPQQVPTKSGCEFETPYVNLQHPSAATTGDYELVFDVASAAGFCEFPIGILCRDSVTKLFYDETGEVVTCDLEIGLVCNDNDQIPGKYCSDYEVSIRCPICGPQLCPFVTDDSSCPRNCPPGYVCDGRSCIDPIDCACVVEGKRFKAGDIIVNTNCESCSCFRGRASCVPTECPVCVRDQVEYFSEDCECSCVCPPNLIECPANGKCIRPEYWCDGTQDCDQNEDEIDCPVESTTSPSPPTTSAPTTTVGPQPLPPTCTVIRNNFKTFDGVNYSYEICDHILMEQLDNTAFSVSVRLLCPQDSNSRSDCVSQLTVEIDSTVILVRPDLSVLVNELYYTPDELQLLRIPHVVIKHVGNQIIVRSLTYGFSVQWDASMEATIKILDKRQLIGKVAGLCGFYNDEKRDDFMKPDGTRSLSVKQFGDSWGSQIGCIPQPKCTDVINAITRSTCDALRGAPFSDCHNYVSPEVFIRVCEEEMCDCLATLNNVSKIVAEQCKCIAFEKYARACAIEAALDIEWRTLHMCEPTECPTNEVWSDCGPGCERTCDNWNEENIVCDLSCVPGCYCKPGLVRKGSTCVPRDTCLDCICIAYGDPHYYSFDNTYFFFNGNCTYVLARDTENLDFEVLAVNEQCEEQPETTCTVGTIVNYQGHTAEIYRGPLVLFDGVQLLESNLPHTAYGITVKHVGIHYIIEIPDIELDVRYTEENFGVQVKVPSTIYFNKTEGLCGPCNHNRSDDLLTSDGVITTDSDEFGYSWLVDPNDPTVNCEVKPTPECDYGNPTTMCDAIWNENFRRCHAIVDPNLYYESCLIDVKCTQDPSALNSTSCSALSIYAGICALSGICLDWRTDDICPINCEGELQYQECGSVCEMTCANYEHFNPEICKSPPVSGCFCPPGLIDVDGQCKEIGSCEEPCDSEGHIVGDEWRVNECTVCMCTESGKACTHEFCPPPPSCSDSERLNKYELPGKCCAEYNCECDDRKCPPEVLPICPFDQIQSVVALNQCCTSVVCVCPDEATCRESVVPTIEEGEQIIIDDRYCCETYSKICNESQCDSAPFCGESKQLIPNKPADKCCPSYECLCNPNTCPPIVVPKCEFDQVPVEVVNAGGCCRYFECKCSPDAMCPLPETPELDIGEVLQRDNNYCCETYIKVCVPDQCPAPPVCTGGFVLEQQKIPDKCCETYNCVYPANKCLYNETVVGRDRVVEYEPNETWNDGLCKHCQCVKRQPGPADNFYDPVCEIEKCPKITEEYEPVETHGKCCPDVVKMRCKFNEHVYLEHETWPSPDGDPCKLYSCQPNPDGTGVYALLSVTSCKTDCKRSEIYVPPRPERNICCGECIRDKCEDNGKLYEVGETWTSPESECVINECRRNGEVRQQYKECSPPQCPREQQILDSSGCCYECTDIPIITNPPSTCEPRPVVGKEVRFVVRAEGGTTCRNQRPVYGMKECGGTCDSSSTFNTMINDFESDCKCCTVTKEESAEVVLQCDNGHEIVHTYRQPVACACTVCSLSGGDSGFDLPTVVPVK</sequence>
<dbReference type="InterPro" id="IPR023415">
    <property type="entry name" value="LDLR_class-A_CS"/>
</dbReference>
<keyword evidence="9" id="KW-0325">Glycoprotein</keyword>
<dbReference type="SUPFAM" id="SSF57424">
    <property type="entry name" value="LDL receptor-like module"/>
    <property type="match status" value="1"/>
</dbReference>
<feature type="domain" description="HYR" evidence="18">
    <location>
        <begin position="3219"/>
        <end position="3306"/>
    </location>
</feature>
<dbReference type="InterPro" id="IPR036055">
    <property type="entry name" value="LDL_receptor-like_sf"/>
</dbReference>
<dbReference type="PROSITE" id="PS50184">
    <property type="entry name" value="VWFC_2"/>
    <property type="match status" value="1"/>
</dbReference>
<dbReference type="InterPro" id="IPR008979">
    <property type="entry name" value="Galactose-bd-like_sf"/>
</dbReference>
<dbReference type="PROSITE" id="PS50068">
    <property type="entry name" value="LDLRA_2"/>
    <property type="match status" value="1"/>
</dbReference>
<dbReference type="SUPFAM" id="SSF57567">
    <property type="entry name" value="Serine protease inhibitors"/>
    <property type="match status" value="5"/>
</dbReference>
<feature type="disulfide bond" evidence="10">
    <location>
        <begin position="4672"/>
        <end position="4726"/>
    </location>
</feature>
<feature type="disulfide bond" evidence="10">
    <location>
        <begin position="4676"/>
        <end position="4728"/>
    </location>
</feature>
<keyword evidence="21" id="KW-1185">Reference proteome</keyword>
<evidence type="ECO:0000259" key="15">
    <source>
        <dbReference type="PROSITE" id="PS01225"/>
    </source>
</evidence>
<dbReference type="Pfam" id="PF23244">
    <property type="entry name" value="VWF"/>
    <property type="match status" value="1"/>
</dbReference>
<feature type="domain" description="F5/8 type C" evidence="16">
    <location>
        <begin position="3058"/>
        <end position="3213"/>
    </location>
</feature>
<dbReference type="InterPro" id="IPR000436">
    <property type="entry name" value="Sushi_SCR_CCP_dom"/>
</dbReference>
<evidence type="ECO:0000256" key="10">
    <source>
        <dbReference type="PROSITE-ProRule" id="PRU00039"/>
    </source>
</evidence>
<evidence type="ECO:0000259" key="17">
    <source>
        <dbReference type="PROSITE" id="PS50184"/>
    </source>
</evidence>
<dbReference type="Pfam" id="PF00754">
    <property type="entry name" value="F5_F8_type_C"/>
    <property type="match status" value="7"/>
</dbReference>
<dbReference type="InterPro" id="IPR003410">
    <property type="entry name" value="HYR_dom"/>
</dbReference>
<dbReference type="InterPro" id="IPR014853">
    <property type="entry name" value="VWF/SSPO/ZAN-like_Cys-rich_dom"/>
</dbReference>
<feature type="domain" description="F5/8 type C" evidence="16">
    <location>
        <begin position="1591"/>
        <end position="1736"/>
    </location>
</feature>
<dbReference type="Pfam" id="PF13330">
    <property type="entry name" value="Mucin2_WxxW"/>
    <property type="match status" value="5"/>
</dbReference>
<organism evidence="21 22">
    <name type="scientific">Priapulus caudatus</name>
    <name type="common">Priapulid worm</name>
    <dbReference type="NCBI Taxonomy" id="37621"/>
    <lineage>
        <taxon>Eukaryota</taxon>
        <taxon>Metazoa</taxon>
        <taxon>Ecdysozoa</taxon>
        <taxon>Scalidophora</taxon>
        <taxon>Priapulida</taxon>
        <taxon>Priapulimorpha</taxon>
        <taxon>Priapulimorphida</taxon>
        <taxon>Priapulidae</taxon>
        <taxon>Priapulus</taxon>
    </lineage>
</organism>
<dbReference type="SMART" id="SM00192">
    <property type="entry name" value="LDLa"/>
    <property type="match status" value="1"/>
</dbReference>
<evidence type="ECO:0000313" key="22">
    <source>
        <dbReference type="RefSeq" id="XP_014665852.1"/>
    </source>
</evidence>
<dbReference type="Pfam" id="PF00094">
    <property type="entry name" value="VWD"/>
    <property type="match status" value="5"/>
</dbReference>
<feature type="domain" description="VWFD" evidence="20">
    <location>
        <begin position="1071"/>
        <end position="1237"/>
    </location>
</feature>
<evidence type="ECO:0000256" key="7">
    <source>
        <dbReference type="ARBA" id="ARBA00023008"/>
    </source>
</evidence>
<dbReference type="InterPro" id="IPR001846">
    <property type="entry name" value="VWF_type-D"/>
</dbReference>
<feature type="domain" description="VWFD" evidence="20">
    <location>
        <begin position="3813"/>
        <end position="3994"/>
    </location>
</feature>
<dbReference type="PROSITE" id="PS01285">
    <property type="entry name" value="FA58C_1"/>
    <property type="match status" value="1"/>
</dbReference>
<reference evidence="22" key="1">
    <citation type="submission" date="2025-08" db="UniProtKB">
        <authorList>
            <consortium name="RefSeq"/>
        </authorList>
    </citation>
    <scope>IDENTIFICATION</scope>
</reference>
<keyword evidence="3" id="KW-0964">Secreted</keyword>
<feature type="region of interest" description="Disordered" evidence="13">
    <location>
        <begin position="3458"/>
        <end position="3480"/>
    </location>
</feature>
<dbReference type="InterPro" id="IPR006207">
    <property type="entry name" value="Cys_knot_C"/>
</dbReference>
<dbReference type="InterPro" id="IPR036084">
    <property type="entry name" value="Ser_inhib-like_sf"/>
</dbReference>
<dbReference type="RefSeq" id="XP_014665852.1">
    <property type="nucleotide sequence ID" value="XM_014810366.1"/>
</dbReference>
<dbReference type="PROSITE" id="PS51233">
    <property type="entry name" value="VWFD"/>
    <property type="match status" value="5"/>
</dbReference>
<keyword evidence="4 14" id="KW-0732">Signal</keyword>
<keyword evidence="5" id="KW-0677">Repeat</keyword>
<dbReference type="InterPro" id="IPR002172">
    <property type="entry name" value="LDrepeatLR_classA_rpt"/>
</dbReference>
<feature type="domain" description="VWFC" evidence="17">
    <location>
        <begin position="4134"/>
        <end position="4201"/>
    </location>
</feature>
<evidence type="ECO:0000259" key="19">
    <source>
        <dbReference type="PROSITE" id="PS50923"/>
    </source>
</evidence>
<dbReference type="SMART" id="SM00215">
    <property type="entry name" value="VWC_out"/>
    <property type="match status" value="3"/>
</dbReference>
<dbReference type="Gene3D" id="2.10.25.10">
    <property type="entry name" value="Laminin"/>
    <property type="match status" value="5"/>
</dbReference>
<evidence type="ECO:0000256" key="11">
    <source>
        <dbReference type="PROSITE-ProRule" id="PRU00124"/>
    </source>
</evidence>
<evidence type="ECO:0000256" key="14">
    <source>
        <dbReference type="SAM" id="SignalP"/>
    </source>
</evidence>
<keyword evidence="6" id="KW-0130">Cell adhesion</keyword>
<dbReference type="InterPro" id="IPR025155">
    <property type="entry name" value="WxxW_domain"/>
</dbReference>
<protein>
    <submittedName>
        <fullName evidence="22">Hemocytin-like</fullName>
    </submittedName>
</protein>
<evidence type="ECO:0000256" key="3">
    <source>
        <dbReference type="ARBA" id="ARBA00022525"/>
    </source>
</evidence>
<feature type="domain" description="VWFD" evidence="20">
    <location>
        <begin position="611"/>
        <end position="777"/>
    </location>
</feature>
<dbReference type="Pfam" id="PF08742">
    <property type="entry name" value="C8"/>
    <property type="match status" value="5"/>
</dbReference>
<dbReference type="InterPro" id="IPR001007">
    <property type="entry name" value="VWF_dom"/>
</dbReference>
<comment type="subcellular location">
    <subcellularLocation>
        <location evidence="1">Secreted</location>
        <location evidence="1">Extracellular space</location>
    </subcellularLocation>
</comment>
<comment type="caution">
    <text evidence="10">Lacks conserved residue(s) required for the propagation of feature annotation.</text>
</comment>
<evidence type="ECO:0000259" key="16">
    <source>
        <dbReference type="PROSITE" id="PS50022"/>
    </source>
</evidence>
<dbReference type="SMART" id="SM00216">
    <property type="entry name" value="VWD"/>
    <property type="match status" value="5"/>
</dbReference>
<proteinExistence type="inferred from homology"/>
<dbReference type="PROSITE" id="PS01185">
    <property type="entry name" value="CTCK_1"/>
    <property type="match status" value="1"/>
</dbReference>
<evidence type="ECO:0000256" key="2">
    <source>
        <dbReference type="ARBA" id="ARBA00009456"/>
    </source>
</evidence>
<evidence type="ECO:0000256" key="13">
    <source>
        <dbReference type="SAM" id="MobiDB-lite"/>
    </source>
</evidence>
<dbReference type="InterPro" id="IPR050780">
    <property type="entry name" value="Mucin_vWF_Thrombospondin_sf"/>
</dbReference>
<dbReference type="PROSITE" id="PS50923">
    <property type="entry name" value="SUSHI"/>
    <property type="match status" value="2"/>
</dbReference>
<dbReference type="Proteomes" id="UP000695022">
    <property type="component" value="Unplaced"/>
</dbReference>
<evidence type="ECO:0000256" key="5">
    <source>
        <dbReference type="ARBA" id="ARBA00022737"/>
    </source>
</evidence>
<dbReference type="InterPro" id="IPR002919">
    <property type="entry name" value="TIL_dom"/>
</dbReference>
<feature type="domain" description="F5/8 type C" evidence="16">
    <location>
        <begin position="2773"/>
        <end position="2920"/>
    </location>
</feature>
<feature type="chain" id="PRO_5045703818" evidence="14">
    <location>
        <begin position="26"/>
        <end position="4749"/>
    </location>
</feature>
<feature type="domain" description="VWFD" evidence="20">
    <location>
        <begin position="3484"/>
        <end position="3660"/>
    </location>
</feature>
<feature type="domain" description="Sushi" evidence="19">
    <location>
        <begin position="65"/>
        <end position="130"/>
    </location>
</feature>
<keyword evidence="12" id="KW-0768">Sushi</keyword>
<dbReference type="PROSITE" id="PS01225">
    <property type="entry name" value="CTCK_2"/>
    <property type="match status" value="1"/>
</dbReference>
<evidence type="ECO:0000256" key="1">
    <source>
        <dbReference type="ARBA" id="ARBA00004239"/>
    </source>
</evidence>
<name>A0ABM1E0Y1_PRICU</name>
<dbReference type="PROSITE" id="PS01208">
    <property type="entry name" value="VWFC_1"/>
    <property type="match status" value="1"/>
</dbReference>
<feature type="domain" description="F5/8 type C" evidence="16">
    <location>
        <begin position="2216"/>
        <end position="2362"/>
    </location>
</feature>
<gene>
    <name evidence="22" type="primary">LOC106807875</name>
</gene>
<keyword evidence="8 10" id="KW-1015">Disulfide bond</keyword>
<evidence type="ECO:0000256" key="4">
    <source>
        <dbReference type="ARBA" id="ARBA00022729"/>
    </source>
</evidence>
<dbReference type="CDD" id="cd19941">
    <property type="entry name" value="TIL"/>
    <property type="match status" value="5"/>
</dbReference>
<accession>A0ABM1E0Y1</accession>
<feature type="compositionally biased region" description="Polar residues" evidence="13">
    <location>
        <begin position="2025"/>
        <end position="2037"/>
    </location>
</feature>
<dbReference type="PROSITE" id="PS01286">
    <property type="entry name" value="FA58C_2"/>
    <property type="match status" value="6"/>
</dbReference>
<feature type="domain" description="CTCK" evidence="15">
    <location>
        <begin position="4638"/>
        <end position="4732"/>
    </location>
</feature>
<dbReference type="PANTHER" id="PTHR11339">
    <property type="entry name" value="EXTRACELLULAR MATRIX GLYCOPROTEIN RELATED"/>
    <property type="match status" value="1"/>
</dbReference>
<evidence type="ECO:0000259" key="18">
    <source>
        <dbReference type="PROSITE" id="PS50825"/>
    </source>
</evidence>
<feature type="compositionally biased region" description="Basic and acidic residues" evidence="13">
    <location>
        <begin position="2038"/>
        <end position="2048"/>
    </location>
</feature>
<evidence type="ECO:0000256" key="12">
    <source>
        <dbReference type="PROSITE-ProRule" id="PRU00302"/>
    </source>
</evidence>
<comment type="similarity">
    <text evidence="2">Belongs to the thrombospondin family.</text>
</comment>
<dbReference type="SMART" id="SM00231">
    <property type="entry name" value="FA58C"/>
    <property type="match status" value="7"/>
</dbReference>
<dbReference type="CDD" id="cd00057">
    <property type="entry name" value="FA58C"/>
    <property type="match status" value="6"/>
</dbReference>
<dbReference type="GeneID" id="106807875"/>
<dbReference type="PROSITE" id="PS01209">
    <property type="entry name" value="LDLRA_1"/>
    <property type="match status" value="1"/>
</dbReference>
<dbReference type="SUPFAM" id="SSF49785">
    <property type="entry name" value="Galactose-binding domain-like"/>
    <property type="match status" value="7"/>
</dbReference>